<dbReference type="PANTHER" id="PTHR46890">
    <property type="entry name" value="NON-LTR RETROLELEMENT REVERSE TRANSCRIPTASE-LIKE PROTEIN-RELATED"/>
    <property type="match status" value="1"/>
</dbReference>
<evidence type="ECO:0008006" key="3">
    <source>
        <dbReference type="Google" id="ProtNLM"/>
    </source>
</evidence>
<accession>A0AAV9C2V4</accession>
<sequence length="305" mass="35250">MVANGIKPWEGCMEFGDEKMFIDLCLEQVKLGGRPDANLKTSAWKKGPLSGENREKRSELKVTWYRLLRLEELEWKQRSKERWLKEGDNNTKYFHRIANMRHRVNHIGRLEVEGEVMENMPTIESALVRYFSLAFQKEREPNLTWFDEDLKKVPNHLWSALEAPFTEMEIQKAIFGADGDKSPGPDGFGLRFYDEFWVVVKNDLFELFQEFYTGSMGIGCLNATFFTLIPKKEGAIRVEDFRPISLVSSSYKMIAKALANRLKGAIDGMIESNQSAFIPGRVLHDSFRSLKNASMRCTEIDEKGW</sequence>
<reference evidence="1" key="2">
    <citation type="submission" date="2023-06" db="EMBL/GenBank/DDBJ databases">
        <authorList>
            <person name="Ma L."/>
            <person name="Liu K.-W."/>
            <person name="Li Z."/>
            <person name="Hsiao Y.-Y."/>
            <person name="Qi Y."/>
            <person name="Fu T."/>
            <person name="Tang G."/>
            <person name="Zhang D."/>
            <person name="Sun W.-H."/>
            <person name="Liu D.-K."/>
            <person name="Li Y."/>
            <person name="Chen G.-Z."/>
            <person name="Liu X.-D."/>
            <person name="Liao X.-Y."/>
            <person name="Jiang Y.-T."/>
            <person name="Yu X."/>
            <person name="Hao Y."/>
            <person name="Huang J."/>
            <person name="Zhao X.-W."/>
            <person name="Ke S."/>
            <person name="Chen Y.-Y."/>
            <person name="Wu W.-L."/>
            <person name="Hsu J.-L."/>
            <person name="Lin Y.-F."/>
            <person name="Huang M.-D."/>
            <person name="Li C.-Y."/>
            <person name="Huang L."/>
            <person name="Wang Z.-W."/>
            <person name="Zhao X."/>
            <person name="Zhong W.-Y."/>
            <person name="Peng D.-H."/>
            <person name="Ahmad S."/>
            <person name="Lan S."/>
            <person name="Zhang J.-S."/>
            <person name="Tsai W.-C."/>
            <person name="Van De Peer Y."/>
            <person name="Liu Z.-J."/>
        </authorList>
    </citation>
    <scope>NUCLEOTIDE SEQUENCE</scope>
    <source>
        <strain evidence="1">CP</strain>
        <tissue evidence="1">Leaves</tissue>
    </source>
</reference>
<protein>
    <recommendedName>
        <fullName evidence="3">Reverse transcriptase domain-containing protein</fullName>
    </recommendedName>
</protein>
<keyword evidence="2" id="KW-1185">Reference proteome</keyword>
<evidence type="ECO:0000313" key="2">
    <source>
        <dbReference type="Proteomes" id="UP001180020"/>
    </source>
</evidence>
<gene>
    <name evidence="1" type="ORF">QJS10_CPB21g01656</name>
</gene>
<reference evidence="1" key="1">
    <citation type="journal article" date="2023" name="Nat. Commun.">
        <title>Diploid and tetraploid genomes of Acorus and the evolution of monocots.</title>
        <authorList>
            <person name="Ma L."/>
            <person name="Liu K.W."/>
            <person name="Li Z."/>
            <person name="Hsiao Y.Y."/>
            <person name="Qi Y."/>
            <person name="Fu T."/>
            <person name="Tang G.D."/>
            <person name="Zhang D."/>
            <person name="Sun W.H."/>
            <person name="Liu D.K."/>
            <person name="Li Y."/>
            <person name="Chen G.Z."/>
            <person name="Liu X.D."/>
            <person name="Liao X.Y."/>
            <person name="Jiang Y.T."/>
            <person name="Yu X."/>
            <person name="Hao Y."/>
            <person name="Huang J."/>
            <person name="Zhao X.W."/>
            <person name="Ke S."/>
            <person name="Chen Y.Y."/>
            <person name="Wu W.L."/>
            <person name="Hsu J.L."/>
            <person name="Lin Y.F."/>
            <person name="Huang M.D."/>
            <person name="Li C.Y."/>
            <person name="Huang L."/>
            <person name="Wang Z.W."/>
            <person name="Zhao X."/>
            <person name="Zhong W.Y."/>
            <person name="Peng D.H."/>
            <person name="Ahmad S."/>
            <person name="Lan S."/>
            <person name="Zhang J.S."/>
            <person name="Tsai W.C."/>
            <person name="Van de Peer Y."/>
            <person name="Liu Z.J."/>
        </authorList>
    </citation>
    <scope>NUCLEOTIDE SEQUENCE</scope>
    <source>
        <strain evidence="1">CP</strain>
    </source>
</reference>
<dbReference type="InterPro" id="IPR052343">
    <property type="entry name" value="Retrotransposon-Effector_Assoc"/>
</dbReference>
<proteinExistence type="predicted"/>
<evidence type="ECO:0000313" key="1">
    <source>
        <dbReference type="EMBL" id="KAK1283185.1"/>
    </source>
</evidence>
<dbReference type="Proteomes" id="UP001180020">
    <property type="component" value="Unassembled WGS sequence"/>
</dbReference>
<name>A0AAV9C2V4_ACOCL</name>
<dbReference type="EMBL" id="JAUJYO010000021">
    <property type="protein sequence ID" value="KAK1283185.1"/>
    <property type="molecule type" value="Genomic_DNA"/>
</dbReference>
<comment type="caution">
    <text evidence="1">The sequence shown here is derived from an EMBL/GenBank/DDBJ whole genome shotgun (WGS) entry which is preliminary data.</text>
</comment>
<dbReference type="PANTHER" id="PTHR46890:SF48">
    <property type="entry name" value="RNA-DIRECTED DNA POLYMERASE"/>
    <property type="match status" value="1"/>
</dbReference>
<organism evidence="1 2">
    <name type="scientific">Acorus calamus</name>
    <name type="common">Sweet flag</name>
    <dbReference type="NCBI Taxonomy" id="4465"/>
    <lineage>
        <taxon>Eukaryota</taxon>
        <taxon>Viridiplantae</taxon>
        <taxon>Streptophyta</taxon>
        <taxon>Embryophyta</taxon>
        <taxon>Tracheophyta</taxon>
        <taxon>Spermatophyta</taxon>
        <taxon>Magnoliopsida</taxon>
        <taxon>Liliopsida</taxon>
        <taxon>Acoraceae</taxon>
        <taxon>Acorus</taxon>
    </lineage>
</organism>
<dbReference type="AlphaFoldDB" id="A0AAV9C2V4"/>